<dbReference type="EMBL" id="JACHGT010000009">
    <property type="protein sequence ID" value="MBB6036510.1"/>
    <property type="molecule type" value="Genomic_DNA"/>
</dbReference>
<keyword evidence="1" id="KW-0472">Membrane</keyword>
<dbReference type="AlphaFoldDB" id="A0A841FX13"/>
<evidence type="ECO:0000313" key="2">
    <source>
        <dbReference type="EMBL" id="MBB6036510.1"/>
    </source>
</evidence>
<feature type="transmembrane region" description="Helical" evidence="1">
    <location>
        <begin position="31"/>
        <end position="58"/>
    </location>
</feature>
<sequence length="184" mass="19393">MNDSRLAQRYHQGRAWLRRTQPGAMAVRTSVYVTGFLAVVTAAAPAIGAARAAGFALVLPILPTVRPMKVWPTALIVTCVAVWALTGEHSYALAFLLGALLYTHHTSAAQAVTMRTDTYVTPEVVTGWARRTGLVLLAAAAASALVGLLPRLFGRTDAIAYGLAGLAAVVGLGGVLAWLVFRKL</sequence>
<evidence type="ECO:0000313" key="3">
    <source>
        <dbReference type="Proteomes" id="UP000548476"/>
    </source>
</evidence>
<name>A0A841FX13_9ACTN</name>
<feature type="transmembrane region" description="Helical" evidence="1">
    <location>
        <begin position="159"/>
        <end position="181"/>
    </location>
</feature>
<organism evidence="2 3">
    <name type="scientific">Phytomonospora endophytica</name>
    <dbReference type="NCBI Taxonomy" id="714109"/>
    <lineage>
        <taxon>Bacteria</taxon>
        <taxon>Bacillati</taxon>
        <taxon>Actinomycetota</taxon>
        <taxon>Actinomycetes</taxon>
        <taxon>Micromonosporales</taxon>
        <taxon>Micromonosporaceae</taxon>
        <taxon>Phytomonospora</taxon>
    </lineage>
</organism>
<reference evidence="2 3" key="1">
    <citation type="submission" date="2020-08" db="EMBL/GenBank/DDBJ databases">
        <title>Genomic Encyclopedia of Type Strains, Phase IV (KMG-IV): sequencing the most valuable type-strain genomes for metagenomic binning, comparative biology and taxonomic classification.</title>
        <authorList>
            <person name="Goeker M."/>
        </authorList>
    </citation>
    <scope>NUCLEOTIDE SEQUENCE [LARGE SCALE GENOMIC DNA]</scope>
    <source>
        <strain evidence="2 3">YIM 65646</strain>
    </source>
</reference>
<keyword evidence="1" id="KW-0812">Transmembrane</keyword>
<keyword evidence="1" id="KW-1133">Transmembrane helix</keyword>
<protein>
    <submittedName>
        <fullName evidence="2">Uncharacterized protein</fullName>
    </submittedName>
</protein>
<accession>A0A841FX13</accession>
<proteinExistence type="predicted"/>
<evidence type="ECO:0000256" key="1">
    <source>
        <dbReference type="SAM" id="Phobius"/>
    </source>
</evidence>
<keyword evidence="3" id="KW-1185">Reference proteome</keyword>
<feature type="transmembrane region" description="Helical" evidence="1">
    <location>
        <begin position="133"/>
        <end position="153"/>
    </location>
</feature>
<dbReference type="Proteomes" id="UP000548476">
    <property type="component" value="Unassembled WGS sequence"/>
</dbReference>
<comment type="caution">
    <text evidence="2">The sequence shown here is derived from an EMBL/GenBank/DDBJ whole genome shotgun (WGS) entry which is preliminary data.</text>
</comment>
<feature type="transmembrane region" description="Helical" evidence="1">
    <location>
        <begin position="70"/>
        <end position="86"/>
    </location>
</feature>
<dbReference type="RefSeq" id="WP_184789352.1">
    <property type="nucleotide sequence ID" value="NZ_BONT01000030.1"/>
</dbReference>
<gene>
    <name evidence="2" type="ORF">HNR73_004381</name>
</gene>